<proteinExistence type="predicted"/>
<evidence type="ECO:0000313" key="2">
    <source>
        <dbReference type="EMBL" id="POU62798.1"/>
    </source>
</evidence>
<evidence type="ECO:0000256" key="1">
    <source>
        <dbReference type="SAM" id="Phobius"/>
    </source>
</evidence>
<gene>
    <name evidence="2" type="ORF">C3430_22000</name>
</gene>
<name>A0A2S4RSX4_CITAM</name>
<reference evidence="2 3" key="1">
    <citation type="submission" date="2018-01" db="EMBL/GenBank/DDBJ databases">
        <title>Complete genome sequences of 14 Citrobacter spp. isolated from plant in Canada.</title>
        <authorList>
            <person name="Bhandare S.G."/>
            <person name="Colavecchio A."/>
            <person name="Jeukens J."/>
            <person name="Emond-Rheault J.-G."/>
            <person name="Freschi L."/>
            <person name="Hamel J."/>
            <person name="Kukavica-Ibrulj I."/>
            <person name="Levesque R."/>
            <person name="Goodridge L."/>
        </authorList>
    </citation>
    <scope>NUCLEOTIDE SEQUENCE [LARGE SCALE GENOMIC DNA]</scope>
    <source>
        <strain evidence="2 3">S1285</strain>
    </source>
</reference>
<evidence type="ECO:0000313" key="3">
    <source>
        <dbReference type="Proteomes" id="UP000237003"/>
    </source>
</evidence>
<comment type="caution">
    <text evidence="2">The sequence shown here is derived from an EMBL/GenBank/DDBJ whole genome shotgun (WGS) entry which is preliminary data.</text>
</comment>
<keyword evidence="1" id="KW-1133">Transmembrane helix</keyword>
<feature type="transmembrane region" description="Helical" evidence="1">
    <location>
        <begin position="6"/>
        <end position="27"/>
    </location>
</feature>
<accession>A0A2S4RSX4</accession>
<keyword evidence="1" id="KW-0472">Membrane</keyword>
<dbReference type="EMBL" id="PQLX01000009">
    <property type="protein sequence ID" value="POU62798.1"/>
    <property type="molecule type" value="Genomic_DNA"/>
</dbReference>
<dbReference type="Proteomes" id="UP000237003">
    <property type="component" value="Unassembled WGS sequence"/>
</dbReference>
<dbReference type="AlphaFoldDB" id="A0A2S4RSX4"/>
<organism evidence="2 3">
    <name type="scientific">Citrobacter amalonaticus</name>
    <dbReference type="NCBI Taxonomy" id="35703"/>
    <lineage>
        <taxon>Bacteria</taxon>
        <taxon>Pseudomonadati</taxon>
        <taxon>Pseudomonadota</taxon>
        <taxon>Gammaproteobacteria</taxon>
        <taxon>Enterobacterales</taxon>
        <taxon>Enterobacteriaceae</taxon>
        <taxon>Citrobacter</taxon>
    </lineage>
</organism>
<sequence length="61" mass="7047">MLQNVAYVSISPHLGALHLFFPVYTLLIASNFRTQKLALPLLKRVWPWPQAGKRRSLNNFL</sequence>
<keyword evidence="1" id="KW-0812">Transmembrane</keyword>
<protein>
    <submittedName>
        <fullName evidence="2">Uncharacterized protein</fullName>
    </submittedName>
</protein>